<dbReference type="Proteomes" id="UP000479710">
    <property type="component" value="Unassembled WGS sequence"/>
</dbReference>
<name>A0A6G1C921_9ORYZ</name>
<dbReference type="AlphaFoldDB" id="A0A6G1C921"/>
<evidence type="ECO:0000313" key="2">
    <source>
        <dbReference type="Proteomes" id="UP000479710"/>
    </source>
</evidence>
<organism evidence="1 2">
    <name type="scientific">Oryza meyeriana var. granulata</name>
    <dbReference type="NCBI Taxonomy" id="110450"/>
    <lineage>
        <taxon>Eukaryota</taxon>
        <taxon>Viridiplantae</taxon>
        <taxon>Streptophyta</taxon>
        <taxon>Embryophyta</taxon>
        <taxon>Tracheophyta</taxon>
        <taxon>Spermatophyta</taxon>
        <taxon>Magnoliopsida</taxon>
        <taxon>Liliopsida</taxon>
        <taxon>Poales</taxon>
        <taxon>Poaceae</taxon>
        <taxon>BOP clade</taxon>
        <taxon>Oryzoideae</taxon>
        <taxon>Oryzeae</taxon>
        <taxon>Oryzinae</taxon>
        <taxon>Oryza</taxon>
        <taxon>Oryza meyeriana</taxon>
    </lineage>
</organism>
<dbReference type="Gene3D" id="3.80.10.10">
    <property type="entry name" value="Ribonuclease Inhibitor"/>
    <property type="match status" value="1"/>
</dbReference>
<dbReference type="SUPFAM" id="SSF52047">
    <property type="entry name" value="RNI-like"/>
    <property type="match status" value="1"/>
</dbReference>
<dbReference type="EMBL" id="SPHZ02000010">
    <property type="protein sequence ID" value="KAF0896606.1"/>
    <property type="molecule type" value="Genomic_DNA"/>
</dbReference>
<evidence type="ECO:0000313" key="1">
    <source>
        <dbReference type="EMBL" id="KAF0896606.1"/>
    </source>
</evidence>
<sequence>MINLALSGKMYLLAVDNLYEPIAPGDFMYAVASGWTGSKWVISTTSREVCNRSMSECDDVYGSFTKDEIMVLILTTLQQSAKHIAGGQEEHWHRVAVQCFLYAVLLLPQYPLGDNDDSSIIITSDQLIRQWAAKGILTSSKPQHVQDNIHSKRHDDIYQVGNVILQVFHEAPHSRQNISRGVVAGQGIDKDGLQARNGTSRMARKHKIGKRGGTKWPNNTYPKRLLKEIRLNAWVSQLRSLIHFYKPEYSTYNFSSLKHLHLEYCPRLESIMPRESALPSLMTLAILSCYNLKAIFFQHHYAKVVAYQLPSL</sequence>
<reference evidence="1 2" key="1">
    <citation type="submission" date="2019-11" db="EMBL/GenBank/DDBJ databases">
        <title>Whole genome sequence of Oryza granulata.</title>
        <authorList>
            <person name="Li W."/>
        </authorList>
    </citation>
    <scope>NUCLEOTIDE SEQUENCE [LARGE SCALE GENOMIC DNA]</scope>
    <source>
        <strain evidence="2">cv. Menghai</strain>
        <tissue evidence="1">Leaf</tissue>
    </source>
</reference>
<protein>
    <recommendedName>
        <fullName evidence="3">NB-ARC domain-containing protein</fullName>
    </recommendedName>
</protein>
<dbReference type="InterPro" id="IPR032675">
    <property type="entry name" value="LRR_dom_sf"/>
</dbReference>
<accession>A0A6G1C921</accession>
<evidence type="ECO:0008006" key="3">
    <source>
        <dbReference type="Google" id="ProtNLM"/>
    </source>
</evidence>
<keyword evidence="2" id="KW-1185">Reference proteome</keyword>
<comment type="caution">
    <text evidence="1">The sequence shown here is derived from an EMBL/GenBank/DDBJ whole genome shotgun (WGS) entry which is preliminary data.</text>
</comment>
<proteinExistence type="predicted"/>
<gene>
    <name evidence="1" type="ORF">E2562_026308</name>
</gene>